<evidence type="ECO:0000313" key="10">
    <source>
        <dbReference type="EMBL" id="KAF7119716.1"/>
    </source>
</evidence>
<feature type="transmembrane region" description="Helical" evidence="9">
    <location>
        <begin position="475"/>
        <end position="495"/>
    </location>
</feature>
<reference evidence="10" key="1">
    <citation type="submission" date="2019-11" db="EMBL/GenBank/DDBJ databases">
        <authorList>
            <person name="Liu Y."/>
            <person name="Hou J."/>
            <person name="Li T.-Q."/>
            <person name="Guan C.-H."/>
            <person name="Wu X."/>
            <person name="Wu H.-Z."/>
            <person name="Ling F."/>
            <person name="Zhang R."/>
            <person name="Shi X.-G."/>
            <person name="Ren J.-P."/>
            <person name="Chen E.-F."/>
            <person name="Sun J.-M."/>
        </authorList>
    </citation>
    <scope>NUCLEOTIDE SEQUENCE</scope>
    <source>
        <strain evidence="10">Adult_tree_wgs_1</strain>
        <tissue evidence="10">Leaves</tissue>
    </source>
</reference>
<protein>
    <recommendedName>
        <fullName evidence="8">MLO-like protein</fullName>
    </recommendedName>
</protein>
<evidence type="ECO:0000256" key="4">
    <source>
        <dbReference type="ARBA" id="ARBA00022821"/>
    </source>
</evidence>
<dbReference type="Proteomes" id="UP000626092">
    <property type="component" value="Unassembled WGS sequence"/>
</dbReference>
<feature type="transmembrane region" description="Helical" evidence="9">
    <location>
        <begin position="201"/>
        <end position="223"/>
    </location>
</feature>
<evidence type="ECO:0000256" key="1">
    <source>
        <dbReference type="ARBA" id="ARBA00004141"/>
    </source>
</evidence>
<keyword evidence="6 8" id="KW-0472">Membrane</keyword>
<feature type="transmembrane region" description="Helical" evidence="9">
    <location>
        <begin position="347"/>
        <end position="366"/>
    </location>
</feature>
<sequence>MPSSYHPSDCRFVLLITRHVIRTTRSWKGQRWRSESAEPLTALTIIILRFNEIAPRCMTLPYFKLVKNSRASEEEGQRTLEVTPTWAVATVCFVLIAVSLLIEYGLHLLAKYFKKLRRKSLIQALDKIKLDLMLLGFISLFLTVCEKPIANICIPRSVGETFIPCPRMKSDGEEESKCEEQVTDRGKLSLLSRKGVQELQLLIFVVAFFHVFSSFITFSFGIAKMKRWESWEAETRTMEYRFSNGKFAIRTSNITLIATVTLTLSTNHLDPRRFQLIHQTSFGRRHLHFWSEYRPLRLLACFLRQFYRSVSKVDYFTLRHGFIMAHFAEGSNFDFQKYLRRALERDFGVVVGISFWIWIFSVVFIFLNAHVFYNYFWLPFIPLAMLLIVGTKLQGIITRMCVDTNDKSHIVRGTLLVRPSDHYFWFGRPKLLLHLMHFILFQNSFQLAFFTWTWFKFGIRSCFHHETEDIVIKLVMGLVVHILCGYVTLPLYALVTQMGTSMRKAVFTEGVVEGLKRWRVEAKKKVALRNNSARRSLDASICSLDTSASFSTVDRVSFHVELVNRFGHAPDTEFSAVEVGEDDSVGLVAAETTEHHQKLSSFEGFDFGKTP</sequence>
<evidence type="ECO:0000256" key="9">
    <source>
        <dbReference type="SAM" id="Phobius"/>
    </source>
</evidence>
<dbReference type="PANTHER" id="PTHR31942:SF72">
    <property type="entry name" value="MLO-LIKE PROTEIN"/>
    <property type="match status" value="1"/>
</dbReference>
<dbReference type="EMBL" id="WJXA01000013">
    <property type="protein sequence ID" value="KAF7119716.1"/>
    <property type="molecule type" value="Genomic_DNA"/>
</dbReference>
<comment type="domain">
    <text evidence="8">The C-terminus contains a calmodulin-binding domain, which binds calmodulin in a calcium-dependent fashion.</text>
</comment>
<accession>A0A834G1B2</accession>
<dbReference type="InterPro" id="IPR004326">
    <property type="entry name" value="Mlo"/>
</dbReference>
<feature type="transmembrane region" description="Helical" evidence="9">
    <location>
        <begin position="86"/>
        <end position="109"/>
    </location>
</feature>
<keyword evidence="11" id="KW-1185">Reference proteome</keyword>
<dbReference type="Pfam" id="PF03094">
    <property type="entry name" value="Mlo"/>
    <property type="match status" value="3"/>
</dbReference>
<evidence type="ECO:0000256" key="6">
    <source>
        <dbReference type="ARBA" id="ARBA00023136"/>
    </source>
</evidence>
<feature type="transmembrane region" description="Helical" evidence="9">
    <location>
        <begin position="372"/>
        <end position="390"/>
    </location>
</feature>
<keyword evidence="4 8" id="KW-0611">Plant defense</keyword>
<comment type="subcellular location">
    <subcellularLocation>
        <location evidence="1 8">Membrane</location>
        <topology evidence="1 8">Multi-pass membrane protein</topology>
    </subcellularLocation>
</comment>
<dbReference type="OrthoDB" id="1388414at2759"/>
<comment type="similarity">
    <text evidence="2 8">Belongs to the MLO family.</text>
</comment>
<dbReference type="AlphaFoldDB" id="A0A834G1B2"/>
<keyword evidence="3 8" id="KW-0812">Transmembrane</keyword>
<dbReference type="GO" id="GO:0016020">
    <property type="term" value="C:membrane"/>
    <property type="evidence" value="ECO:0007669"/>
    <property type="project" value="UniProtKB-SubCell"/>
</dbReference>
<evidence type="ECO:0000256" key="5">
    <source>
        <dbReference type="ARBA" id="ARBA00022989"/>
    </source>
</evidence>
<proteinExistence type="inferred from homology"/>
<keyword evidence="8" id="KW-0112">Calmodulin-binding</keyword>
<evidence type="ECO:0000256" key="3">
    <source>
        <dbReference type="ARBA" id="ARBA00022692"/>
    </source>
</evidence>
<evidence type="ECO:0000256" key="7">
    <source>
        <dbReference type="ARBA" id="ARBA00023265"/>
    </source>
</evidence>
<evidence type="ECO:0000256" key="2">
    <source>
        <dbReference type="ARBA" id="ARBA00006574"/>
    </source>
</evidence>
<evidence type="ECO:0000313" key="11">
    <source>
        <dbReference type="Proteomes" id="UP000626092"/>
    </source>
</evidence>
<keyword evidence="7 8" id="KW-0568">Pathogenesis-related protein</keyword>
<dbReference type="GO" id="GO:0006952">
    <property type="term" value="P:defense response"/>
    <property type="evidence" value="ECO:0007669"/>
    <property type="project" value="UniProtKB-KW"/>
</dbReference>
<comment type="function">
    <text evidence="8">May be involved in modulation of pathogen defense and leaf cell death.</text>
</comment>
<organism evidence="10 11">
    <name type="scientific">Rhododendron simsii</name>
    <name type="common">Sims's rhododendron</name>
    <dbReference type="NCBI Taxonomy" id="118357"/>
    <lineage>
        <taxon>Eukaryota</taxon>
        <taxon>Viridiplantae</taxon>
        <taxon>Streptophyta</taxon>
        <taxon>Embryophyta</taxon>
        <taxon>Tracheophyta</taxon>
        <taxon>Spermatophyta</taxon>
        <taxon>Magnoliopsida</taxon>
        <taxon>eudicotyledons</taxon>
        <taxon>Gunneridae</taxon>
        <taxon>Pentapetalae</taxon>
        <taxon>asterids</taxon>
        <taxon>Ericales</taxon>
        <taxon>Ericaceae</taxon>
        <taxon>Ericoideae</taxon>
        <taxon>Rhodoreae</taxon>
        <taxon>Rhododendron</taxon>
    </lineage>
</organism>
<keyword evidence="5 8" id="KW-1133">Transmembrane helix</keyword>
<dbReference type="PANTHER" id="PTHR31942">
    <property type="entry name" value="MLO-LIKE PROTEIN 1"/>
    <property type="match status" value="1"/>
</dbReference>
<gene>
    <name evidence="8" type="primary">MLO</name>
    <name evidence="10" type="ORF">RHSIM_Rhsim13G0180800</name>
</gene>
<dbReference type="GO" id="GO:0005516">
    <property type="term" value="F:calmodulin binding"/>
    <property type="evidence" value="ECO:0007669"/>
    <property type="project" value="UniProtKB-KW"/>
</dbReference>
<feature type="transmembrane region" description="Helical" evidence="9">
    <location>
        <begin position="431"/>
        <end position="455"/>
    </location>
</feature>
<comment type="caution">
    <text evidence="10">The sequence shown here is derived from an EMBL/GenBank/DDBJ whole genome shotgun (WGS) entry which is preliminary data.</text>
</comment>
<evidence type="ECO:0000256" key="8">
    <source>
        <dbReference type="RuleBase" id="RU280816"/>
    </source>
</evidence>
<name>A0A834G1B2_RHOSS</name>